<keyword evidence="2" id="KW-1185">Reference proteome</keyword>
<sequence>MPSYSFVAPSHGVTSPYIANGEPFYPAPTSYNHYISGPYPSEHVVNGRSIVWTSVLVAKGPRIVRVYKCRNGCLTVNLWFMDRAHRRGEGWGYLGWRWKTGDGRLEMEDLK</sequence>
<dbReference type="Proteomes" id="UP000266234">
    <property type="component" value="Unassembled WGS sequence"/>
</dbReference>
<organism evidence="1 2">
    <name type="scientific">Fusarium longipes</name>
    <dbReference type="NCBI Taxonomy" id="694270"/>
    <lineage>
        <taxon>Eukaryota</taxon>
        <taxon>Fungi</taxon>
        <taxon>Dikarya</taxon>
        <taxon>Ascomycota</taxon>
        <taxon>Pezizomycotina</taxon>
        <taxon>Sordariomycetes</taxon>
        <taxon>Hypocreomycetidae</taxon>
        <taxon>Hypocreales</taxon>
        <taxon>Nectriaceae</taxon>
        <taxon>Fusarium</taxon>
    </lineage>
</organism>
<dbReference type="AlphaFoldDB" id="A0A395S127"/>
<evidence type="ECO:0000313" key="1">
    <source>
        <dbReference type="EMBL" id="RGP65947.1"/>
    </source>
</evidence>
<evidence type="ECO:0000313" key="2">
    <source>
        <dbReference type="Proteomes" id="UP000266234"/>
    </source>
</evidence>
<reference evidence="1 2" key="1">
    <citation type="journal article" date="2018" name="PLoS Pathog.">
        <title>Evolution of structural diversity of trichothecenes, a family of toxins produced by plant pathogenic and entomopathogenic fungi.</title>
        <authorList>
            <person name="Proctor R.H."/>
            <person name="McCormick S.P."/>
            <person name="Kim H.S."/>
            <person name="Cardoza R.E."/>
            <person name="Stanley A.M."/>
            <person name="Lindo L."/>
            <person name="Kelly A."/>
            <person name="Brown D.W."/>
            <person name="Lee T."/>
            <person name="Vaughan M.M."/>
            <person name="Alexander N.J."/>
            <person name="Busman M."/>
            <person name="Gutierrez S."/>
        </authorList>
    </citation>
    <scope>NUCLEOTIDE SEQUENCE [LARGE SCALE GENOMIC DNA]</scope>
    <source>
        <strain evidence="1 2">NRRL 20695</strain>
    </source>
</reference>
<comment type="caution">
    <text evidence="1">The sequence shown here is derived from an EMBL/GenBank/DDBJ whole genome shotgun (WGS) entry which is preliminary data.</text>
</comment>
<dbReference type="EMBL" id="PXOG01000228">
    <property type="protein sequence ID" value="RGP65947.1"/>
    <property type="molecule type" value="Genomic_DNA"/>
</dbReference>
<proteinExistence type="predicted"/>
<gene>
    <name evidence="1" type="ORF">FLONG3_9079</name>
</gene>
<protein>
    <submittedName>
        <fullName evidence="1">Uncharacterized protein</fullName>
    </submittedName>
</protein>
<accession>A0A395S127</accession>
<name>A0A395S127_9HYPO</name>